<sequence>MSPQITGGDALAWALESIGLDTLYAVPGGQLDHFFDAIQRMGPNRIRLLRPRHEQAAAYMAFGHARSTGTVGAYCVVPGPGVLNTLAALSTAWATSSPVLCISGQVPTHAIGSGAGYLHEIPDQLGILARLTRFAERIESPQSTGACIHKAMAAMLSGRPRPVSVEMPMDVMSESSVVSDIGQFVRPAVKAPDAGQIEEAAKRLASARRPLIYVGSGALDASQEITQLSALLGAPVGAFRSGRGVLDSRNPLSLVFPAARRAWAEADVVLAIGTRLKYPQMYWGLDESLKVIRVDLDSEEFDRHQSPEIAIKADARLTALALAEALTRHEMQINRNWTARISDIRRGVEGEISQHLSVQLPWLSAIRQAVPEEGILVDEITQMGYCSWYAYPVYGPRSLVTAGYQGTLGYGFATALGVAVANPDRPVVSINGDGGYLYTANEWATAMEYGIPLVAVVF</sequence>
<dbReference type="InterPro" id="IPR012000">
    <property type="entry name" value="Thiamin_PyroP_enz_cen_dom"/>
</dbReference>
<dbReference type="CDD" id="cd00568">
    <property type="entry name" value="TPP_enzymes"/>
    <property type="match status" value="1"/>
</dbReference>
<dbReference type="InterPro" id="IPR000399">
    <property type="entry name" value="TPP-bd_CS"/>
</dbReference>
<dbReference type="GO" id="GO:0009097">
    <property type="term" value="P:isoleucine biosynthetic process"/>
    <property type="evidence" value="ECO:0007669"/>
    <property type="project" value="TreeGrafter"/>
</dbReference>
<protein>
    <recommendedName>
        <fullName evidence="8">Thiamine pyrophosphate enzyme N-terminal TPP-binding domain-containing protein</fullName>
    </recommendedName>
</protein>
<evidence type="ECO:0000259" key="4">
    <source>
        <dbReference type="Pfam" id="PF00205"/>
    </source>
</evidence>
<evidence type="ECO:0000256" key="3">
    <source>
        <dbReference type="RuleBase" id="RU362132"/>
    </source>
</evidence>
<name>A0A381NV77_9ZZZZ</name>
<dbReference type="InterPro" id="IPR012001">
    <property type="entry name" value="Thiamin_PyroP_enz_TPP-bd_dom"/>
</dbReference>
<dbReference type="PROSITE" id="PS00187">
    <property type="entry name" value="TPP_ENZYMES"/>
    <property type="match status" value="1"/>
</dbReference>
<dbReference type="Gene3D" id="3.40.50.970">
    <property type="match status" value="2"/>
</dbReference>
<dbReference type="CDD" id="cd07035">
    <property type="entry name" value="TPP_PYR_POX_like"/>
    <property type="match status" value="1"/>
</dbReference>
<dbReference type="EMBL" id="UINC01000623">
    <property type="protein sequence ID" value="SUZ58502.1"/>
    <property type="molecule type" value="Genomic_DNA"/>
</dbReference>
<dbReference type="AlphaFoldDB" id="A0A381NV77"/>
<dbReference type="InterPro" id="IPR029035">
    <property type="entry name" value="DHS-like_NAD/FAD-binding_dom"/>
</dbReference>
<comment type="similarity">
    <text evidence="1 3">Belongs to the TPP enzyme family.</text>
</comment>
<dbReference type="PANTHER" id="PTHR18968:SF167">
    <property type="entry name" value="ACETOLACTATE SYNTHASE LARGE SUBUNIT ILVB2-RELATED"/>
    <property type="match status" value="1"/>
</dbReference>
<evidence type="ECO:0000256" key="1">
    <source>
        <dbReference type="ARBA" id="ARBA00007812"/>
    </source>
</evidence>
<dbReference type="GO" id="GO:0003984">
    <property type="term" value="F:acetolactate synthase activity"/>
    <property type="evidence" value="ECO:0007669"/>
    <property type="project" value="TreeGrafter"/>
</dbReference>
<dbReference type="GO" id="GO:0050660">
    <property type="term" value="F:flavin adenine dinucleotide binding"/>
    <property type="evidence" value="ECO:0007669"/>
    <property type="project" value="TreeGrafter"/>
</dbReference>
<evidence type="ECO:0000259" key="6">
    <source>
        <dbReference type="Pfam" id="PF02776"/>
    </source>
</evidence>
<dbReference type="GO" id="GO:0009099">
    <property type="term" value="P:L-valine biosynthetic process"/>
    <property type="evidence" value="ECO:0007669"/>
    <property type="project" value="TreeGrafter"/>
</dbReference>
<dbReference type="SUPFAM" id="SSF52518">
    <property type="entry name" value="Thiamin diphosphate-binding fold (THDP-binding)"/>
    <property type="match status" value="2"/>
</dbReference>
<dbReference type="InterPro" id="IPR011766">
    <property type="entry name" value="TPP_enzyme_TPP-bd"/>
</dbReference>
<dbReference type="InterPro" id="IPR029061">
    <property type="entry name" value="THDP-binding"/>
</dbReference>
<organism evidence="7">
    <name type="scientific">marine metagenome</name>
    <dbReference type="NCBI Taxonomy" id="408172"/>
    <lineage>
        <taxon>unclassified sequences</taxon>
        <taxon>metagenomes</taxon>
        <taxon>ecological metagenomes</taxon>
    </lineage>
</organism>
<accession>A0A381NV77</accession>
<feature type="domain" description="Thiamine pyrophosphate enzyme TPP-binding" evidence="5">
    <location>
        <begin position="382"/>
        <end position="458"/>
    </location>
</feature>
<dbReference type="Pfam" id="PF00205">
    <property type="entry name" value="TPP_enzyme_M"/>
    <property type="match status" value="1"/>
</dbReference>
<dbReference type="GO" id="GO:0030976">
    <property type="term" value="F:thiamine pyrophosphate binding"/>
    <property type="evidence" value="ECO:0007669"/>
    <property type="project" value="InterPro"/>
</dbReference>
<dbReference type="GO" id="GO:0005948">
    <property type="term" value="C:acetolactate synthase complex"/>
    <property type="evidence" value="ECO:0007669"/>
    <property type="project" value="TreeGrafter"/>
</dbReference>
<evidence type="ECO:0008006" key="8">
    <source>
        <dbReference type="Google" id="ProtNLM"/>
    </source>
</evidence>
<dbReference type="Gene3D" id="3.40.50.1220">
    <property type="entry name" value="TPP-binding domain"/>
    <property type="match status" value="1"/>
</dbReference>
<feature type="domain" description="Thiamine pyrophosphate enzyme N-terminal TPP-binding" evidence="6">
    <location>
        <begin position="6"/>
        <end position="126"/>
    </location>
</feature>
<dbReference type="PANTHER" id="PTHR18968">
    <property type="entry name" value="THIAMINE PYROPHOSPHATE ENZYMES"/>
    <property type="match status" value="1"/>
</dbReference>
<keyword evidence="2 3" id="KW-0786">Thiamine pyrophosphate</keyword>
<dbReference type="Pfam" id="PF02776">
    <property type="entry name" value="TPP_enzyme_N"/>
    <property type="match status" value="1"/>
</dbReference>
<dbReference type="GO" id="GO:0000287">
    <property type="term" value="F:magnesium ion binding"/>
    <property type="evidence" value="ECO:0007669"/>
    <property type="project" value="InterPro"/>
</dbReference>
<reference evidence="7" key="1">
    <citation type="submission" date="2018-05" db="EMBL/GenBank/DDBJ databases">
        <authorList>
            <person name="Lanie J.A."/>
            <person name="Ng W.-L."/>
            <person name="Kazmierczak K.M."/>
            <person name="Andrzejewski T.M."/>
            <person name="Davidsen T.M."/>
            <person name="Wayne K.J."/>
            <person name="Tettelin H."/>
            <person name="Glass J.I."/>
            <person name="Rusch D."/>
            <person name="Podicherti R."/>
            <person name="Tsui H.-C.T."/>
            <person name="Winkler M.E."/>
        </authorList>
    </citation>
    <scope>NUCLEOTIDE SEQUENCE</scope>
</reference>
<evidence type="ECO:0000256" key="2">
    <source>
        <dbReference type="ARBA" id="ARBA00023052"/>
    </source>
</evidence>
<dbReference type="InterPro" id="IPR045229">
    <property type="entry name" value="TPP_enz"/>
</dbReference>
<gene>
    <name evidence="7" type="ORF">METZ01_LOCUS11356</name>
</gene>
<proteinExistence type="inferred from homology"/>
<feature type="non-terminal residue" evidence="7">
    <location>
        <position position="458"/>
    </location>
</feature>
<evidence type="ECO:0000313" key="7">
    <source>
        <dbReference type="EMBL" id="SUZ58502.1"/>
    </source>
</evidence>
<feature type="domain" description="Thiamine pyrophosphate enzyme central" evidence="4">
    <location>
        <begin position="197"/>
        <end position="321"/>
    </location>
</feature>
<dbReference type="Pfam" id="PF02775">
    <property type="entry name" value="TPP_enzyme_C"/>
    <property type="match status" value="1"/>
</dbReference>
<evidence type="ECO:0000259" key="5">
    <source>
        <dbReference type="Pfam" id="PF02775"/>
    </source>
</evidence>
<dbReference type="SUPFAM" id="SSF52467">
    <property type="entry name" value="DHS-like NAD/FAD-binding domain"/>
    <property type="match status" value="1"/>
</dbReference>